<protein>
    <submittedName>
        <fullName evidence="1">Uncharacterized protein</fullName>
    </submittedName>
</protein>
<reference evidence="1 2" key="1">
    <citation type="submission" date="2015-01" db="EMBL/GenBank/DDBJ databases">
        <title>Evolution of Trichinella species and genotypes.</title>
        <authorList>
            <person name="Korhonen P.K."/>
            <person name="Edoardo P."/>
            <person name="Giuseppe L.R."/>
            <person name="Gasser R.B."/>
        </authorList>
    </citation>
    <scope>NUCLEOTIDE SEQUENCE [LARGE SCALE GENOMIC DNA]</scope>
    <source>
        <strain evidence="1">ISS470</strain>
    </source>
</reference>
<accession>A0A0V1F4M1</accession>
<evidence type="ECO:0000313" key="1">
    <source>
        <dbReference type="EMBL" id="KRY81113.1"/>
    </source>
</evidence>
<comment type="caution">
    <text evidence="1">The sequence shown here is derived from an EMBL/GenBank/DDBJ whole genome shotgun (WGS) entry which is preliminary data.</text>
</comment>
<organism evidence="1 2">
    <name type="scientific">Trichinella pseudospiralis</name>
    <name type="common">Parasitic roundworm</name>
    <dbReference type="NCBI Taxonomy" id="6337"/>
    <lineage>
        <taxon>Eukaryota</taxon>
        <taxon>Metazoa</taxon>
        <taxon>Ecdysozoa</taxon>
        <taxon>Nematoda</taxon>
        <taxon>Enoplea</taxon>
        <taxon>Dorylaimia</taxon>
        <taxon>Trichinellida</taxon>
        <taxon>Trichinellidae</taxon>
        <taxon>Trichinella</taxon>
    </lineage>
</organism>
<dbReference type="AlphaFoldDB" id="A0A0V1F4M1"/>
<name>A0A0V1F4M1_TRIPS</name>
<keyword evidence="2" id="KW-1185">Reference proteome</keyword>
<dbReference type="EMBL" id="JYDT01000262">
    <property type="protein sequence ID" value="KRY81113.1"/>
    <property type="molecule type" value="Genomic_DNA"/>
</dbReference>
<dbReference type="Proteomes" id="UP000054995">
    <property type="component" value="Unassembled WGS sequence"/>
</dbReference>
<proteinExistence type="predicted"/>
<gene>
    <name evidence="1" type="ORF">T4D_216</name>
</gene>
<evidence type="ECO:0000313" key="2">
    <source>
        <dbReference type="Proteomes" id="UP000054995"/>
    </source>
</evidence>
<sequence length="68" mass="7705">MDDGYTRGRGSVRRSAAYGDQQRRVNALIVPYQEQDPGDLWEVLESDSPVVYIHCTLAFSKKWKLAGC</sequence>